<dbReference type="Gene3D" id="3.30.750.24">
    <property type="entry name" value="STAS domain"/>
    <property type="match status" value="1"/>
</dbReference>
<dbReference type="InterPro" id="IPR036513">
    <property type="entry name" value="STAS_dom_sf"/>
</dbReference>
<dbReference type="AlphaFoldDB" id="A0A378TPC5"/>
<organism evidence="2 3">
    <name type="scientific">Mycolicibacterium tokaiense</name>
    <dbReference type="NCBI Taxonomy" id="39695"/>
    <lineage>
        <taxon>Bacteria</taxon>
        <taxon>Bacillati</taxon>
        <taxon>Actinomycetota</taxon>
        <taxon>Actinomycetes</taxon>
        <taxon>Mycobacteriales</taxon>
        <taxon>Mycobacteriaceae</taxon>
        <taxon>Mycolicibacterium</taxon>
    </lineage>
</organism>
<dbReference type="PROSITE" id="PS50801">
    <property type="entry name" value="STAS"/>
    <property type="match status" value="1"/>
</dbReference>
<gene>
    <name evidence="2" type="ORF">NCTC10821_06207</name>
</gene>
<dbReference type="Pfam" id="PF01740">
    <property type="entry name" value="STAS"/>
    <property type="match status" value="1"/>
</dbReference>
<sequence>MTADIRACSRHLATVVAVRGDITAADIEPVTARVLRFVLPDTSFVLDLSESTSIAAEGAALLAAVDDACAVAGVEWALVSAAPVMALFDEDLRDRLLPVVDSVADALHDFADAAAARRSMLLPLLQRTA</sequence>
<evidence type="ECO:0000259" key="1">
    <source>
        <dbReference type="PROSITE" id="PS50801"/>
    </source>
</evidence>
<dbReference type="InterPro" id="IPR002645">
    <property type="entry name" value="STAS_dom"/>
</dbReference>
<dbReference type="RefSeq" id="WP_115281298.1">
    <property type="nucleotide sequence ID" value="NZ_AP022600.1"/>
</dbReference>
<evidence type="ECO:0000313" key="2">
    <source>
        <dbReference type="EMBL" id="STZ62638.1"/>
    </source>
</evidence>
<accession>A0A378TPC5</accession>
<reference evidence="2 3" key="1">
    <citation type="submission" date="2018-06" db="EMBL/GenBank/DDBJ databases">
        <authorList>
            <consortium name="Pathogen Informatics"/>
            <person name="Doyle S."/>
        </authorList>
    </citation>
    <scope>NUCLEOTIDE SEQUENCE [LARGE SCALE GENOMIC DNA]</scope>
    <source>
        <strain evidence="2 3">NCTC10821</strain>
    </source>
</reference>
<dbReference type="OrthoDB" id="4735650at2"/>
<protein>
    <submittedName>
        <fullName evidence="2">Anti-anti-sigma regulatory factor (Antagonist of anti-sigma factor)</fullName>
    </submittedName>
</protein>
<proteinExistence type="predicted"/>
<evidence type="ECO:0000313" key="3">
    <source>
        <dbReference type="Proteomes" id="UP000254978"/>
    </source>
</evidence>
<name>A0A378TPC5_9MYCO</name>
<dbReference type="Proteomes" id="UP000254978">
    <property type="component" value="Unassembled WGS sequence"/>
</dbReference>
<feature type="domain" description="STAS" evidence="1">
    <location>
        <begin position="15"/>
        <end position="96"/>
    </location>
</feature>
<dbReference type="SUPFAM" id="SSF52091">
    <property type="entry name" value="SpoIIaa-like"/>
    <property type="match status" value="1"/>
</dbReference>
<dbReference type="EMBL" id="UGQT01000001">
    <property type="protein sequence ID" value="STZ62638.1"/>
    <property type="molecule type" value="Genomic_DNA"/>
</dbReference>
<keyword evidence="3" id="KW-1185">Reference proteome</keyword>